<dbReference type="InParanoid" id="K5UHG6"/>
<sequence length="131" mass="14144">MAAANVGLSVSGPPDAERMYPSLPHNIRADRCSMAHHPAEYGTLLVAALLSPRQTLLSTSDESEPPFSPEDPQGHKDPEISDQEWEIRTGVFARAVYAGRATYILQQTLPDFFATGLVSSTDVRPDPPAAV</sequence>
<dbReference type="EMBL" id="JH930629">
    <property type="protein sequence ID" value="EKM48941.1"/>
    <property type="molecule type" value="Genomic_DNA"/>
</dbReference>
<gene>
    <name evidence="2" type="ORF">PHACADRAFT_202205</name>
</gene>
<evidence type="ECO:0000256" key="1">
    <source>
        <dbReference type="SAM" id="MobiDB-lite"/>
    </source>
</evidence>
<evidence type="ECO:0000313" key="2">
    <source>
        <dbReference type="EMBL" id="EKM48941.1"/>
    </source>
</evidence>
<dbReference type="STRING" id="650164.K5UHG6"/>
<feature type="non-terminal residue" evidence="2">
    <location>
        <position position="131"/>
    </location>
</feature>
<dbReference type="RefSeq" id="XP_007402507.1">
    <property type="nucleotide sequence ID" value="XM_007402445.1"/>
</dbReference>
<reference evidence="2 3" key="1">
    <citation type="journal article" date="2012" name="BMC Genomics">
        <title>Comparative genomics of the white-rot fungi, Phanerochaete carnosa and P. chrysosporium, to elucidate the genetic basis of the distinct wood types they colonize.</title>
        <authorList>
            <person name="Suzuki H."/>
            <person name="MacDonald J."/>
            <person name="Syed K."/>
            <person name="Salamov A."/>
            <person name="Hori C."/>
            <person name="Aerts A."/>
            <person name="Henrissat B."/>
            <person name="Wiebenga A."/>
            <person name="vanKuyk P.A."/>
            <person name="Barry K."/>
            <person name="Lindquist E."/>
            <person name="LaButti K."/>
            <person name="Lapidus A."/>
            <person name="Lucas S."/>
            <person name="Coutinho P."/>
            <person name="Gong Y."/>
            <person name="Samejima M."/>
            <person name="Mahadevan R."/>
            <person name="Abou-Zaid M."/>
            <person name="de Vries R.P."/>
            <person name="Igarashi K."/>
            <person name="Yadav J.S."/>
            <person name="Grigoriev I.V."/>
            <person name="Master E.R."/>
        </authorList>
    </citation>
    <scope>NUCLEOTIDE SEQUENCE [LARGE SCALE GENOMIC DNA]</scope>
    <source>
        <strain evidence="2 3">HHB-10118-sp</strain>
    </source>
</reference>
<evidence type="ECO:0000313" key="3">
    <source>
        <dbReference type="Proteomes" id="UP000008370"/>
    </source>
</evidence>
<organism evidence="2 3">
    <name type="scientific">Phanerochaete carnosa (strain HHB-10118-sp)</name>
    <name type="common">White-rot fungus</name>
    <name type="synonym">Peniophora carnosa</name>
    <dbReference type="NCBI Taxonomy" id="650164"/>
    <lineage>
        <taxon>Eukaryota</taxon>
        <taxon>Fungi</taxon>
        <taxon>Dikarya</taxon>
        <taxon>Basidiomycota</taxon>
        <taxon>Agaricomycotina</taxon>
        <taxon>Agaricomycetes</taxon>
        <taxon>Polyporales</taxon>
        <taxon>Phanerochaetaceae</taxon>
        <taxon>Phanerochaete</taxon>
    </lineage>
</organism>
<name>K5UHG6_PHACS</name>
<protein>
    <submittedName>
        <fullName evidence="2">Uncharacterized protein</fullName>
    </submittedName>
</protein>
<dbReference type="Proteomes" id="UP000008370">
    <property type="component" value="Unassembled WGS sequence"/>
</dbReference>
<dbReference type="AlphaFoldDB" id="K5UHG6"/>
<feature type="region of interest" description="Disordered" evidence="1">
    <location>
        <begin position="55"/>
        <end position="83"/>
    </location>
</feature>
<keyword evidence="3" id="KW-1185">Reference proteome</keyword>
<dbReference type="KEGG" id="pco:PHACADRAFT_202205"/>
<dbReference type="OrthoDB" id="1099063at2759"/>
<dbReference type="GeneID" id="18911819"/>
<dbReference type="HOGENOM" id="CLU_1932588_0_0_1"/>
<accession>K5UHG6</accession>
<proteinExistence type="predicted"/>